<name>A0A1E5KYK4_9ENTE</name>
<accession>A0A1E5KYK4</accession>
<gene>
    <name evidence="2" type="ORF">BCR26_01285</name>
</gene>
<evidence type="ECO:0000313" key="3">
    <source>
        <dbReference type="Proteomes" id="UP000095256"/>
    </source>
</evidence>
<dbReference type="STRING" id="762845.BCR26_01285"/>
<organism evidence="2 3">
    <name type="scientific">Enterococcus rivorum</name>
    <dbReference type="NCBI Taxonomy" id="762845"/>
    <lineage>
        <taxon>Bacteria</taxon>
        <taxon>Bacillati</taxon>
        <taxon>Bacillota</taxon>
        <taxon>Bacilli</taxon>
        <taxon>Lactobacillales</taxon>
        <taxon>Enterococcaceae</taxon>
        <taxon>Enterococcus</taxon>
    </lineage>
</organism>
<protein>
    <submittedName>
        <fullName evidence="2">Uncharacterized protein</fullName>
    </submittedName>
</protein>
<keyword evidence="1" id="KW-0472">Membrane</keyword>
<comment type="caution">
    <text evidence="2">The sequence shown here is derived from an EMBL/GenBank/DDBJ whole genome shotgun (WGS) entry which is preliminary data.</text>
</comment>
<keyword evidence="3" id="KW-1185">Reference proteome</keyword>
<reference evidence="2 3" key="1">
    <citation type="submission" date="2016-09" db="EMBL/GenBank/DDBJ databases">
        <authorList>
            <person name="Capua I."/>
            <person name="De Benedictis P."/>
            <person name="Joannis T."/>
            <person name="Lombin L.H."/>
            <person name="Cattoli G."/>
        </authorList>
    </citation>
    <scope>NUCLEOTIDE SEQUENCE [LARGE SCALE GENOMIC DNA]</scope>
    <source>
        <strain evidence="2 3">LMG 25899</strain>
    </source>
</reference>
<dbReference type="OrthoDB" id="2182939at2"/>
<dbReference type="Proteomes" id="UP000095256">
    <property type="component" value="Unassembled WGS sequence"/>
</dbReference>
<keyword evidence="1" id="KW-0812">Transmembrane</keyword>
<dbReference type="RefSeq" id="WP_069697892.1">
    <property type="nucleotide sequence ID" value="NZ_JAGGMA010000002.1"/>
</dbReference>
<evidence type="ECO:0000313" key="2">
    <source>
        <dbReference type="EMBL" id="OEH82937.1"/>
    </source>
</evidence>
<feature type="transmembrane region" description="Helical" evidence="1">
    <location>
        <begin position="7"/>
        <end position="26"/>
    </location>
</feature>
<evidence type="ECO:0000256" key="1">
    <source>
        <dbReference type="SAM" id="Phobius"/>
    </source>
</evidence>
<keyword evidence="1" id="KW-1133">Transmembrane helix</keyword>
<dbReference type="EMBL" id="MIEK01000012">
    <property type="protein sequence ID" value="OEH82937.1"/>
    <property type="molecule type" value="Genomic_DNA"/>
</dbReference>
<proteinExistence type="predicted"/>
<sequence length="172" mass="19319">MNKKLKIFLISLAVIIIGAGGFLGVYRLQRIQGKATSEEINASIKNRSKTNKVVVYTQDRAFKNSVLEEVKEQIKDENIYLKIEPIEKINKNNPSGWDKVIILSTVQSSDPPKEALDYINKYEEKVNIGIFLTADSRVWSKQPDNIEATTGASKKENISIFSEGILAFIADK</sequence>
<dbReference type="AlphaFoldDB" id="A0A1E5KYK4"/>